<evidence type="ECO:0000256" key="7">
    <source>
        <dbReference type="ARBA" id="ARBA00023180"/>
    </source>
</evidence>
<dbReference type="InterPro" id="IPR013783">
    <property type="entry name" value="Ig-like_fold"/>
</dbReference>
<evidence type="ECO:0000313" key="11">
    <source>
        <dbReference type="Proteomes" id="UP000192220"/>
    </source>
</evidence>
<keyword evidence="11" id="KW-1185">Reference proteome</keyword>
<dbReference type="OrthoDB" id="8942047at2759"/>
<keyword evidence="3 9" id="KW-0732">Signal</keyword>
<feature type="signal peptide" evidence="9">
    <location>
        <begin position="1"/>
        <end position="17"/>
    </location>
</feature>
<keyword evidence="5 8" id="KW-0472">Membrane</keyword>
<sequence>MSTRLLLLLCLFGPIPAKKPPDVDCQVMNLKYVHCSWNNMNTPDVNYTFSSWFKNDPETYCVDYVFANNTSIGCNQPCKVIDRFYTFHTVLKHGNETYRKEHYLKMKVKLNPPSKLTVKNESDFNLWFYWNQTRCVTSQVRYRKNNNNWELSNLPDDSQKYTINFPSSNSRYELQVRSKVSEMCGDSKFWSDWSEPVAWGFNNSTETIMLNEPMSVWTPVIYVVGAITLILLMLLLLQRERLRIILVPVVPKPSLNSPDVEDWFQFSKGLMKEGFKANYNEQACPVREYTYVSRFDSNSSDTSDLSDTTNQTDCSVFIGMNESEDP</sequence>
<dbReference type="GO" id="GO:0004896">
    <property type="term" value="F:cytokine receptor activity"/>
    <property type="evidence" value="ECO:0007669"/>
    <property type="project" value="TreeGrafter"/>
</dbReference>
<dbReference type="InterPro" id="IPR036116">
    <property type="entry name" value="FN3_sf"/>
</dbReference>
<protein>
    <submittedName>
        <fullName evidence="12">Cytokine receptor common subunit gamma</fullName>
    </submittedName>
</protein>
<evidence type="ECO:0000259" key="10">
    <source>
        <dbReference type="PROSITE" id="PS50853"/>
    </source>
</evidence>
<dbReference type="Gene3D" id="2.60.40.10">
    <property type="entry name" value="Immunoglobulins"/>
    <property type="match status" value="2"/>
</dbReference>
<name>A0A2I4CCH1_AUSLI</name>
<keyword evidence="7" id="KW-0325">Glycoprotein</keyword>
<organism evidence="11 12">
    <name type="scientific">Austrofundulus limnaeus</name>
    <name type="common">Annual killifish</name>
    <dbReference type="NCBI Taxonomy" id="52670"/>
    <lineage>
        <taxon>Eukaryota</taxon>
        <taxon>Metazoa</taxon>
        <taxon>Chordata</taxon>
        <taxon>Craniata</taxon>
        <taxon>Vertebrata</taxon>
        <taxon>Euteleostomi</taxon>
        <taxon>Actinopterygii</taxon>
        <taxon>Neopterygii</taxon>
        <taxon>Teleostei</taxon>
        <taxon>Neoteleostei</taxon>
        <taxon>Acanthomorphata</taxon>
        <taxon>Ovalentaria</taxon>
        <taxon>Atherinomorphae</taxon>
        <taxon>Cyprinodontiformes</taxon>
        <taxon>Rivulidae</taxon>
        <taxon>Austrofundulus</taxon>
    </lineage>
</organism>
<comment type="subcellular location">
    <subcellularLocation>
        <location evidence="1">Membrane</location>
        <topology evidence="1">Single-pass type I membrane protein</topology>
    </subcellularLocation>
</comment>
<dbReference type="InterPro" id="IPR048651">
    <property type="entry name" value="CRLF2-like_D1"/>
</dbReference>
<evidence type="ECO:0000256" key="3">
    <source>
        <dbReference type="ARBA" id="ARBA00022729"/>
    </source>
</evidence>
<dbReference type="STRING" id="52670.A0A2I4CCH1"/>
<dbReference type="Proteomes" id="UP000192220">
    <property type="component" value="Unplaced"/>
</dbReference>
<reference evidence="12" key="1">
    <citation type="submission" date="2025-08" db="UniProtKB">
        <authorList>
            <consortium name="RefSeq"/>
        </authorList>
    </citation>
    <scope>IDENTIFICATION</scope>
    <source>
        <strain evidence="12">Quisiro</strain>
        <tissue evidence="12">Liver</tissue>
    </source>
</reference>
<dbReference type="PANTHER" id="PTHR23037:SF47">
    <property type="entry name" value="INTERLEUKIN 2 RECEPTOR SUBUNIT GAMMA"/>
    <property type="match status" value="1"/>
</dbReference>
<evidence type="ECO:0000256" key="6">
    <source>
        <dbReference type="ARBA" id="ARBA00023170"/>
    </source>
</evidence>
<gene>
    <name evidence="12" type="primary">LOC106527375</name>
</gene>
<dbReference type="RefSeq" id="XP_013877693.1">
    <property type="nucleotide sequence ID" value="XM_014022239.1"/>
</dbReference>
<feature type="transmembrane region" description="Helical" evidence="8">
    <location>
        <begin position="216"/>
        <end position="237"/>
    </location>
</feature>
<evidence type="ECO:0000256" key="4">
    <source>
        <dbReference type="ARBA" id="ARBA00022989"/>
    </source>
</evidence>
<feature type="domain" description="Fibronectin type-III" evidence="10">
    <location>
        <begin position="112"/>
        <end position="207"/>
    </location>
</feature>
<dbReference type="KEGG" id="alim:106527375"/>
<evidence type="ECO:0000256" key="5">
    <source>
        <dbReference type="ARBA" id="ARBA00023136"/>
    </source>
</evidence>
<dbReference type="Pfam" id="PF21604">
    <property type="entry name" value="CRLF2_D1"/>
    <property type="match status" value="1"/>
</dbReference>
<keyword evidence="4 8" id="KW-1133">Transmembrane helix</keyword>
<dbReference type="GO" id="GO:0009897">
    <property type="term" value="C:external side of plasma membrane"/>
    <property type="evidence" value="ECO:0007669"/>
    <property type="project" value="TreeGrafter"/>
</dbReference>
<dbReference type="AlphaFoldDB" id="A0A2I4CCH1"/>
<proteinExistence type="predicted"/>
<evidence type="ECO:0000256" key="8">
    <source>
        <dbReference type="SAM" id="Phobius"/>
    </source>
</evidence>
<keyword evidence="6 12" id="KW-0675">Receptor</keyword>
<evidence type="ECO:0000256" key="9">
    <source>
        <dbReference type="SAM" id="SignalP"/>
    </source>
</evidence>
<dbReference type="FunCoup" id="A0A2I4CCH1">
    <property type="interactions" value="1348"/>
</dbReference>
<dbReference type="FunFam" id="2.60.40.10:FF:000754">
    <property type="entry name" value="Cytokine receptor common subunit gamma"/>
    <property type="match status" value="1"/>
</dbReference>
<keyword evidence="2 8" id="KW-0812">Transmembrane</keyword>
<dbReference type="SUPFAM" id="SSF49265">
    <property type="entry name" value="Fibronectin type III"/>
    <property type="match status" value="2"/>
</dbReference>
<accession>A0A2I4CCH1</accession>
<evidence type="ECO:0000256" key="2">
    <source>
        <dbReference type="ARBA" id="ARBA00022692"/>
    </source>
</evidence>
<evidence type="ECO:0000256" key="1">
    <source>
        <dbReference type="ARBA" id="ARBA00004479"/>
    </source>
</evidence>
<evidence type="ECO:0000313" key="12">
    <source>
        <dbReference type="RefSeq" id="XP_013877693.1"/>
    </source>
</evidence>
<dbReference type="GeneID" id="106527375"/>
<feature type="chain" id="PRO_5014153425" evidence="9">
    <location>
        <begin position="18"/>
        <end position="326"/>
    </location>
</feature>
<dbReference type="PROSITE" id="PS50853">
    <property type="entry name" value="FN3"/>
    <property type="match status" value="1"/>
</dbReference>
<dbReference type="PANTHER" id="PTHR23037">
    <property type="entry name" value="CYTOKINE RECEPTOR"/>
    <property type="match status" value="1"/>
</dbReference>
<dbReference type="InterPro" id="IPR003961">
    <property type="entry name" value="FN3_dom"/>
</dbReference>
<dbReference type="InParanoid" id="A0A2I4CCH1"/>